<comment type="caution">
    <text evidence="1">The sequence shown here is derived from an EMBL/GenBank/DDBJ whole genome shotgun (WGS) entry which is preliminary data.</text>
</comment>
<keyword evidence="2" id="KW-1185">Reference proteome</keyword>
<protein>
    <submittedName>
        <fullName evidence="1">Uncharacterized protein</fullName>
    </submittedName>
</protein>
<evidence type="ECO:0000313" key="2">
    <source>
        <dbReference type="Proteomes" id="UP000807306"/>
    </source>
</evidence>
<name>A0A9P6EEC7_9AGAR</name>
<organism evidence="1 2">
    <name type="scientific">Crepidotus variabilis</name>
    <dbReference type="NCBI Taxonomy" id="179855"/>
    <lineage>
        <taxon>Eukaryota</taxon>
        <taxon>Fungi</taxon>
        <taxon>Dikarya</taxon>
        <taxon>Basidiomycota</taxon>
        <taxon>Agaricomycotina</taxon>
        <taxon>Agaricomycetes</taxon>
        <taxon>Agaricomycetidae</taxon>
        <taxon>Agaricales</taxon>
        <taxon>Agaricineae</taxon>
        <taxon>Crepidotaceae</taxon>
        <taxon>Crepidotus</taxon>
    </lineage>
</organism>
<dbReference type="EMBL" id="MU157861">
    <property type="protein sequence ID" value="KAF9527425.1"/>
    <property type="molecule type" value="Genomic_DNA"/>
</dbReference>
<sequence length="183" mass="20830">MQRLRITFFKPYTTVLSLTLLVSNHSTSSCSLSYEYLFFLFFLPPYLLHTLPFWLPTPHSLLNTFGKGAHPTIPHSASTHPFRLSLSTHSTDSSPHSLANCPRIQTKASLGFLSGLQISSSQHQTAIHCWVHLEFKMRPDVLWRNDCFCRDLFFAIFDGFIFATCRSPQSFEEFSPILAGVPM</sequence>
<accession>A0A9P6EEC7</accession>
<reference evidence="1" key="1">
    <citation type="submission" date="2020-11" db="EMBL/GenBank/DDBJ databases">
        <authorList>
            <consortium name="DOE Joint Genome Institute"/>
            <person name="Ahrendt S."/>
            <person name="Riley R."/>
            <person name="Andreopoulos W."/>
            <person name="Labutti K."/>
            <person name="Pangilinan J."/>
            <person name="Ruiz-Duenas F.J."/>
            <person name="Barrasa J.M."/>
            <person name="Sanchez-Garcia M."/>
            <person name="Camarero S."/>
            <person name="Miyauchi S."/>
            <person name="Serrano A."/>
            <person name="Linde D."/>
            <person name="Babiker R."/>
            <person name="Drula E."/>
            <person name="Ayuso-Fernandez I."/>
            <person name="Pacheco R."/>
            <person name="Padilla G."/>
            <person name="Ferreira P."/>
            <person name="Barriuso J."/>
            <person name="Kellner H."/>
            <person name="Castanera R."/>
            <person name="Alfaro M."/>
            <person name="Ramirez L."/>
            <person name="Pisabarro A.G."/>
            <person name="Kuo A."/>
            <person name="Tritt A."/>
            <person name="Lipzen A."/>
            <person name="He G."/>
            <person name="Yan M."/>
            <person name="Ng V."/>
            <person name="Cullen D."/>
            <person name="Martin F."/>
            <person name="Rosso M.-N."/>
            <person name="Henrissat B."/>
            <person name="Hibbett D."/>
            <person name="Martinez A.T."/>
            <person name="Grigoriev I.V."/>
        </authorList>
    </citation>
    <scope>NUCLEOTIDE SEQUENCE</scope>
    <source>
        <strain evidence="1">CBS 506.95</strain>
    </source>
</reference>
<dbReference type="Proteomes" id="UP000807306">
    <property type="component" value="Unassembled WGS sequence"/>
</dbReference>
<proteinExistence type="predicted"/>
<dbReference type="PROSITE" id="PS51257">
    <property type="entry name" value="PROKAR_LIPOPROTEIN"/>
    <property type="match status" value="1"/>
</dbReference>
<evidence type="ECO:0000313" key="1">
    <source>
        <dbReference type="EMBL" id="KAF9527425.1"/>
    </source>
</evidence>
<gene>
    <name evidence="1" type="ORF">CPB83DRAFT_395662</name>
</gene>
<dbReference type="AlphaFoldDB" id="A0A9P6EEC7"/>